<dbReference type="EMBL" id="DS113259">
    <property type="protein sequence ID" value="EAY15173.1"/>
    <property type="molecule type" value="Genomic_DNA"/>
</dbReference>
<name>A2DWI8_TRIV3</name>
<dbReference type="OrthoDB" id="541276at2759"/>
<dbReference type="InParanoid" id="A2DWI8"/>
<gene>
    <name evidence="2" type="ORF">TVAG_201670</name>
</gene>
<dbReference type="RefSeq" id="XP_001327396.1">
    <property type="nucleotide sequence ID" value="XM_001327361.1"/>
</dbReference>
<organism evidence="2 3">
    <name type="scientific">Trichomonas vaginalis (strain ATCC PRA-98 / G3)</name>
    <dbReference type="NCBI Taxonomy" id="412133"/>
    <lineage>
        <taxon>Eukaryota</taxon>
        <taxon>Metamonada</taxon>
        <taxon>Parabasalia</taxon>
        <taxon>Trichomonadida</taxon>
        <taxon>Trichomonadidae</taxon>
        <taxon>Trichomonas</taxon>
    </lineage>
</organism>
<proteinExistence type="predicted"/>
<dbReference type="Proteomes" id="UP000001542">
    <property type="component" value="Unassembled WGS sequence"/>
</dbReference>
<dbReference type="Pfam" id="PF00069">
    <property type="entry name" value="Pkinase"/>
    <property type="match status" value="1"/>
</dbReference>
<evidence type="ECO:0000313" key="3">
    <source>
        <dbReference type="Proteomes" id="UP000001542"/>
    </source>
</evidence>
<dbReference type="KEGG" id="tva:4773166"/>
<keyword evidence="2" id="KW-0808">Transferase</keyword>
<dbReference type="SMR" id="A2DWI8"/>
<feature type="domain" description="Protein kinase" evidence="1">
    <location>
        <begin position="1"/>
        <end position="255"/>
    </location>
</feature>
<dbReference type="PROSITE" id="PS50011">
    <property type="entry name" value="PROTEIN_KINASE_DOM"/>
    <property type="match status" value="1"/>
</dbReference>
<dbReference type="AlphaFoldDB" id="A2DWI8"/>
<reference evidence="2" key="1">
    <citation type="submission" date="2006-10" db="EMBL/GenBank/DDBJ databases">
        <authorList>
            <person name="Amadeo P."/>
            <person name="Zhao Q."/>
            <person name="Wortman J."/>
            <person name="Fraser-Liggett C."/>
            <person name="Carlton J."/>
        </authorList>
    </citation>
    <scope>NUCLEOTIDE SEQUENCE</scope>
    <source>
        <strain evidence="2">G3</strain>
    </source>
</reference>
<dbReference type="VEuPathDB" id="TrichDB:TVAG_201670"/>
<dbReference type="Gene3D" id="1.10.510.10">
    <property type="entry name" value="Transferase(Phosphotransferase) domain 1"/>
    <property type="match status" value="1"/>
</dbReference>
<keyword evidence="2" id="KW-0418">Kinase</keyword>
<dbReference type="SMART" id="SM00220">
    <property type="entry name" value="S_TKc"/>
    <property type="match status" value="1"/>
</dbReference>
<evidence type="ECO:0000259" key="1">
    <source>
        <dbReference type="PROSITE" id="PS50011"/>
    </source>
</evidence>
<dbReference type="PANTHER" id="PTHR24362:SF309">
    <property type="entry name" value="PROTEIN KINASE DOMAIN-CONTAINING PROTEIN"/>
    <property type="match status" value="1"/>
</dbReference>
<dbReference type="PANTHER" id="PTHR24362">
    <property type="entry name" value="SERINE/THREONINE-PROTEIN KINASE NEK"/>
    <property type="match status" value="1"/>
</dbReference>
<dbReference type="GO" id="GO:0005524">
    <property type="term" value="F:ATP binding"/>
    <property type="evidence" value="ECO:0007669"/>
    <property type="project" value="InterPro"/>
</dbReference>
<dbReference type="GO" id="GO:0051726">
    <property type="term" value="P:regulation of cell cycle"/>
    <property type="evidence" value="ECO:0000318"/>
    <property type="project" value="GO_Central"/>
</dbReference>
<accession>A2DWI8</accession>
<dbReference type="VEuPathDB" id="TrichDB:TVAGG3_0202250"/>
<keyword evidence="3" id="KW-1185">Reference proteome</keyword>
<evidence type="ECO:0000313" key="2">
    <source>
        <dbReference type="EMBL" id="EAY15173.1"/>
    </source>
</evidence>
<dbReference type="InterPro" id="IPR011009">
    <property type="entry name" value="Kinase-like_dom_sf"/>
</dbReference>
<dbReference type="eggNOG" id="KOG4717">
    <property type="taxonomic scope" value="Eukaryota"/>
</dbReference>
<dbReference type="SUPFAM" id="SSF56112">
    <property type="entry name" value="Protein kinase-like (PK-like)"/>
    <property type="match status" value="1"/>
</dbReference>
<sequence>MYVDISEWSMIVDKRNYTIKNIVRQDNESSLVELVNHARSQTFFCTVTKNQQIFENMTKALNLVHHKNIIKMYESFTENGNYFIVHNTYSTKNLEQICPLPKEEVCMYSLQILSAIEALHNAGIYISNLNPKNIYFDRFGLVKIVDFKDCFLMPKRFCSKFAVTTPRPAPELVEQTPYNPRSADLWNFGIVLFFLVNGRYPFHECKNIDTYKTEIQDLLKLLDSNEEMLHRDAIKGLLQLDPFDRPKLEDVNRCFGLRKVQLPKGTLELNRSSSYLPLHCRSKSRPIHLMSYADVKSFYHSI</sequence>
<reference evidence="2" key="2">
    <citation type="journal article" date="2007" name="Science">
        <title>Draft genome sequence of the sexually transmitted pathogen Trichomonas vaginalis.</title>
        <authorList>
            <person name="Carlton J.M."/>
            <person name="Hirt R.P."/>
            <person name="Silva J.C."/>
            <person name="Delcher A.L."/>
            <person name="Schatz M."/>
            <person name="Zhao Q."/>
            <person name="Wortman J.R."/>
            <person name="Bidwell S.L."/>
            <person name="Alsmark U.C.M."/>
            <person name="Besteiro S."/>
            <person name="Sicheritz-Ponten T."/>
            <person name="Noel C.J."/>
            <person name="Dacks J.B."/>
            <person name="Foster P.G."/>
            <person name="Simillion C."/>
            <person name="Van de Peer Y."/>
            <person name="Miranda-Saavedra D."/>
            <person name="Barton G.J."/>
            <person name="Westrop G.D."/>
            <person name="Mueller S."/>
            <person name="Dessi D."/>
            <person name="Fiori P.L."/>
            <person name="Ren Q."/>
            <person name="Paulsen I."/>
            <person name="Zhang H."/>
            <person name="Bastida-Corcuera F.D."/>
            <person name="Simoes-Barbosa A."/>
            <person name="Brown M.T."/>
            <person name="Hayes R.D."/>
            <person name="Mukherjee M."/>
            <person name="Okumura C.Y."/>
            <person name="Schneider R."/>
            <person name="Smith A.J."/>
            <person name="Vanacova S."/>
            <person name="Villalvazo M."/>
            <person name="Haas B.J."/>
            <person name="Pertea M."/>
            <person name="Feldblyum T.V."/>
            <person name="Utterback T.R."/>
            <person name="Shu C.L."/>
            <person name="Osoegawa K."/>
            <person name="de Jong P.J."/>
            <person name="Hrdy I."/>
            <person name="Horvathova L."/>
            <person name="Zubacova Z."/>
            <person name="Dolezal P."/>
            <person name="Malik S.B."/>
            <person name="Logsdon J.M. Jr."/>
            <person name="Henze K."/>
            <person name="Gupta A."/>
            <person name="Wang C.C."/>
            <person name="Dunne R.L."/>
            <person name="Upcroft J.A."/>
            <person name="Upcroft P."/>
            <person name="White O."/>
            <person name="Salzberg S.L."/>
            <person name="Tang P."/>
            <person name="Chiu C.-H."/>
            <person name="Lee Y.-S."/>
            <person name="Embley T.M."/>
            <person name="Coombs G.H."/>
            <person name="Mottram J.C."/>
            <person name="Tachezy J."/>
            <person name="Fraser-Liggett C.M."/>
            <person name="Johnson P.J."/>
        </authorList>
    </citation>
    <scope>NUCLEOTIDE SEQUENCE [LARGE SCALE GENOMIC DNA]</scope>
    <source>
        <strain evidence="2">G3</strain>
    </source>
</reference>
<dbReference type="InterPro" id="IPR000719">
    <property type="entry name" value="Prot_kinase_dom"/>
</dbReference>
<dbReference type="GO" id="GO:0004674">
    <property type="term" value="F:protein serine/threonine kinase activity"/>
    <property type="evidence" value="ECO:0000318"/>
    <property type="project" value="GO_Central"/>
</dbReference>
<dbReference type="FunFam" id="1.10.510.10:FF:000984">
    <property type="entry name" value="CAMK family protein kinase"/>
    <property type="match status" value="1"/>
</dbReference>
<protein>
    <submittedName>
        <fullName evidence="2">AGC family protein kinase</fullName>
    </submittedName>
</protein>